<evidence type="ECO:0000313" key="2">
    <source>
        <dbReference type="EMBL" id="WDI30745.1"/>
    </source>
</evidence>
<gene>
    <name evidence="2" type="ORF">PUV54_12355</name>
</gene>
<evidence type="ECO:0000313" key="3">
    <source>
        <dbReference type="Proteomes" id="UP001214043"/>
    </source>
</evidence>
<keyword evidence="3" id="KW-1185">Reference proteome</keyword>
<accession>A0AAF0CBE2</accession>
<name>A0AAF0CBE2_9PROT</name>
<feature type="chain" id="PRO_5041930765" evidence="1">
    <location>
        <begin position="23"/>
        <end position="188"/>
    </location>
</feature>
<proteinExistence type="predicted"/>
<keyword evidence="1" id="KW-0732">Signal</keyword>
<dbReference type="EMBL" id="CP118166">
    <property type="protein sequence ID" value="WDI30745.1"/>
    <property type="molecule type" value="Genomic_DNA"/>
</dbReference>
<dbReference type="Pfam" id="PF07617">
    <property type="entry name" value="DUF1579"/>
    <property type="match status" value="1"/>
</dbReference>
<evidence type="ECO:0000256" key="1">
    <source>
        <dbReference type="SAM" id="SignalP"/>
    </source>
</evidence>
<dbReference type="RefSeq" id="WP_274492561.1">
    <property type="nucleotide sequence ID" value="NZ_CP118166.1"/>
</dbReference>
<dbReference type="KEGG" id="hfl:PUV54_12355"/>
<dbReference type="InterPro" id="IPR011473">
    <property type="entry name" value="DUF1579"/>
</dbReference>
<protein>
    <submittedName>
        <fullName evidence="2">DUF1579 family protein</fullName>
    </submittedName>
</protein>
<dbReference type="AlphaFoldDB" id="A0AAF0CBE2"/>
<dbReference type="Proteomes" id="UP001214043">
    <property type="component" value="Chromosome"/>
</dbReference>
<sequence>MKKLVVVLSLLAAAFGSTATLAQQQQDNAHQLAMQRLTPLKGEFIVEGVRHTPDGEASLRKSEAKIEYILNGYGLQDRSEADMGTDAPVKLLTTLSYDPYRKVYRVSVLDDTFGLMDIYEGRFIEENILAVTNLRADTYFPLNDEGDRLHFMLRWDMSADVKKFDVLMTRDGGASWSPYFEMTYTPKK</sequence>
<feature type="signal peptide" evidence="1">
    <location>
        <begin position="1"/>
        <end position="22"/>
    </location>
</feature>
<reference evidence="2" key="1">
    <citation type="submission" date="2023-02" db="EMBL/GenBank/DDBJ databases">
        <title>Genome sequence of Hyphococcus flavus.</title>
        <authorList>
            <person name="Rong J.-C."/>
            <person name="Zhao Q."/>
            <person name="Yi M."/>
            <person name="Wu J.-Y."/>
        </authorList>
    </citation>
    <scope>NUCLEOTIDE SEQUENCE</scope>
    <source>
        <strain evidence="2">MCCC 1K03223</strain>
    </source>
</reference>
<organism evidence="2 3">
    <name type="scientific">Hyphococcus flavus</name>
    <dbReference type="NCBI Taxonomy" id="1866326"/>
    <lineage>
        <taxon>Bacteria</taxon>
        <taxon>Pseudomonadati</taxon>
        <taxon>Pseudomonadota</taxon>
        <taxon>Alphaproteobacteria</taxon>
        <taxon>Parvularculales</taxon>
        <taxon>Parvularculaceae</taxon>
        <taxon>Hyphococcus</taxon>
    </lineage>
</organism>